<organism evidence="1">
    <name type="scientific">Anguilla anguilla</name>
    <name type="common">European freshwater eel</name>
    <name type="synonym">Muraena anguilla</name>
    <dbReference type="NCBI Taxonomy" id="7936"/>
    <lineage>
        <taxon>Eukaryota</taxon>
        <taxon>Metazoa</taxon>
        <taxon>Chordata</taxon>
        <taxon>Craniata</taxon>
        <taxon>Vertebrata</taxon>
        <taxon>Euteleostomi</taxon>
        <taxon>Actinopterygii</taxon>
        <taxon>Neopterygii</taxon>
        <taxon>Teleostei</taxon>
        <taxon>Anguilliformes</taxon>
        <taxon>Anguillidae</taxon>
        <taxon>Anguilla</taxon>
    </lineage>
</organism>
<dbReference type="AlphaFoldDB" id="A0A0E9RKV7"/>
<reference evidence="1" key="1">
    <citation type="submission" date="2014-11" db="EMBL/GenBank/DDBJ databases">
        <authorList>
            <person name="Amaro Gonzalez C."/>
        </authorList>
    </citation>
    <scope>NUCLEOTIDE SEQUENCE</scope>
</reference>
<accession>A0A0E9RKV7</accession>
<dbReference type="EMBL" id="GBXM01079594">
    <property type="protein sequence ID" value="JAH28983.1"/>
    <property type="molecule type" value="Transcribed_RNA"/>
</dbReference>
<protein>
    <submittedName>
        <fullName evidence="1">Uncharacterized protein</fullName>
    </submittedName>
</protein>
<proteinExistence type="predicted"/>
<evidence type="ECO:0000313" key="1">
    <source>
        <dbReference type="EMBL" id="JAH28983.1"/>
    </source>
</evidence>
<sequence>MVSCSYILFKRNNGIIEYVYAIWPYNISFSFYNYVRTLINITCYCYLTSHISLYLSH</sequence>
<name>A0A0E9RKV7_ANGAN</name>
<reference evidence="1" key="2">
    <citation type="journal article" date="2015" name="Fish Shellfish Immunol.">
        <title>Early steps in the European eel (Anguilla anguilla)-Vibrio vulnificus interaction in the gills: Role of the RtxA13 toxin.</title>
        <authorList>
            <person name="Callol A."/>
            <person name="Pajuelo D."/>
            <person name="Ebbesson L."/>
            <person name="Teles M."/>
            <person name="MacKenzie S."/>
            <person name="Amaro C."/>
        </authorList>
    </citation>
    <scope>NUCLEOTIDE SEQUENCE</scope>
</reference>